<dbReference type="Proteomes" id="UP000320176">
    <property type="component" value="Unassembled WGS sequence"/>
</dbReference>
<feature type="domain" description="Putative zinc-finger" evidence="3">
    <location>
        <begin position="4"/>
        <end position="38"/>
    </location>
</feature>
<keyword evidence="2" id="KW-0812">Transmembrane</keyword>
<keyword evidence="2" id="KW-0472">Membrane</keyword>
<dbReference type="Gene3D" id="1.10.10.1320">
    <property type="entry name" value="Anti-sigma factor, zinc-finger domain"/>
    <property type="match status" value="1"/>
</dbReference>
<proteinExistence type="predicted"/>
<name>A0A5C6AZJ1_9BACT</name>
<accession>A0A5C6AZJ1</accession>
<gene>
    <name evidence="4" type="ORF">Pla52n_25740</name>
</gene>
<comment type="caution">
    <text evidence="4">The sequence shown here is derived from an EMBL/GenBank/DDBJ whole genome shotgun (WGS) entry which is preliminary data.</text>
</comment>
<evidence type="ECO:0000313" key="4">
    <source>
        <dbReference type="EMBL" id="TWU04532.1"/>
    </source>
</evidence>
<evidence type="ECO:0000259" key="3">
    <source>
        <dbReference type="Pfam" id="PF13490"/>
    </source>
</evidence>
<dbReference type="Pfam" id="PF13490">
    <property type="entry name" value="zf-HC2"/>
    <property type="match status" value="1"/>
</dbReference>
<protein>
    <recommendedName>
        <fullName evidence="3">Putative zinc-finger domain-containing protein</fullName>
    </recommendedName>
</protein>
<feature type="transmembrane region" description="Helical" evidence="2">
    <location>
        <begin position="116"/>
        <end position="133"/>
    </location>
</feature>
<keyword evidence="5" id="KW-1185">Reference proteome</keyword>
<dbReference type="EMBL" id="SJPN01000003">
    <property type="protein sequence ID" value="TWU04532.1"/>
    <property type="molecule type" value="Genomic_DNA"/>
</dbReference>
<evidence type="ECO:0000313" key="5">
    <source>
        <dbReference type="Proteomes" id="UP000320176"/>
    </source>
</evidence>
<dbReference type="AlphaFoldDB" id="A0A5C6AZJ1"/>
<evidence type="ECO:0000256" key="1">
    <source>
        <dbReference type="SAM" id="MobiDB-lite"/>
    </source>
</evidence>
<feature type="region of interest" description="Disordered" evidence="1">
    <location>
        <begin position="75"/>
        <end position="106"/>
    </location>
</feature>
<organism evidence="4 5">
    <name type="scientific">Stieleria varia</name>
    <dbReference type="NCBI Taxonomy" id="2528005"/>
    <lineage>
        <taxon>Bacteria</taxon>
        <taxon>Pseudomonadati</taxon>
        <taxon>Planctomycetota</taxon>
        <taxon>Planctomycetia</taxon>
        <taxon>Pirellulales</taxon>
        <taxon>Pirellulaceae</taxon>
        <taxon>Stieleria</taxon>
    </lineage>
</organism>
<feature type="compositionally biased region" description="Low complexity" evidence="1">
    <location>
        <begin position="86"/>
        <end position="106"/>
    </location>
</feature>
<evidence type="ECO:0000256" key="2">
    <source>
        <dbReference type="SAM" id="Phobius"/>
    </source>
</evidence>
<dbReference type="RefSeq" id="WP_197454561.1">
    <property type="nucleotide sequence ID" value="NZ_CP151726.1"/>
</dbReference>
<sequence>MTACDEIRSLLSAMIDNELTAEQMTRASDHLRQCSACQREWQSLKSLDAQLRERLVLTGVNGKSIVEKFDNLRSGDSSADDDLRSRSPLGAKRPSTATPVSTATPPFAEKRNIRKTLLVVVAMAASLVGLLALRDQFAWISPVMPQQNAEVDSLETPSSRVVARLVRATGVVEMQLQGSSRWDSVMTTPETPLVQGCRLRTGDSVLCEIETADRAKIRLNETGEVVFRDAGEIELIKGQLWCLASERSGIEIDLSVESKPVPQIASFTCPSESEFQCHTSDQGASCDSVSLDNSLAEMSYGAETCLIEPGETVSINEQRRIARTPNGSVDAKIWQLPLLAVGESIDGELRSALNRLLAPIGMTKVRHMNEEQIRRLGPAGAIPLLAYAVTETGADNLRLRQTAVSLAHDFADQRSIELLKRLAADPDSVISSQAERTLQRISQSLQ</sequence>
<dbReference type="InterPro" id="IPR041916">
    <property type="entry name" value="Anti_sigma_zinc_sf"/>
</dbReference>
<dbReference type="InterPro" id="IPR027383">
    <property type="entry name" value="Znf_put"/>
</dbReference>
<keyword evidence="2" id="KW-1133">Transmembrane helix</keyword>
<reference evidence="4 5" key="1">
    <citation type="submission" date="2019-02" db="EMBL/GenBank/DDBJ databases">
        <title>Deep-cultivation of Planctomycetes and their phenomic and genomic characterization uncovers novel biology.</title>
        <authorList>
            <person name="Wiegand S."/>
            <person name="Jogler M."/>
            <person name="Boedeker C."/>
            <person name="Pinto D."/>
            <person name="Vollmers J."/>
            <person name="Rivas-Marin E."/>
            <person name="Kohn T."/>
            <person name="Peeters S.H."/>
            <person name="Heuer A."/>
            <person name="Rast P."/>
            <person name="Oberbeckmann S."/>
            <person name="Bunk B."/>
            <person name="Jeske O."/>
            <person name="Meyerdierks A."/>
            <person name="Storesund J.E."/>
            <person name="Kallscheuer N."/>
            <person name="Luecker S."/>
            <person name="Lage O.M."/>
            <person name="Pohl T."/>
            <person name="Merkel B.J."/>
            <person name="Hornburger P."/>
            <person name="Mueller R.-W."/>
            <person name="Bruemmer F."/>
            <person name="Labrenz M."/>
            <person name="Spormann A.M."/>
            <person name="Op Den Camp H."/>
            <person name="Overmann J."/>
            <person name="Amann R."/>
            <person name="Jetten M.S.M."/>
            <person name="Mascher T."/>
            <person name="Medema M.H."/>
            <person name="Devos D.P."/>
            <person name="Kaster A.-K."/>
            <person name="Ovreas L."/>
            <person name="Rohde M."/>
            <person name="Galperin M.Y."/>
            <person name="Jogler C."/>
        </authorList>
    </citation>
    <scope>NUCLEOTIDE SEQUENCE [LARGE SCALE GENOMIC DNA]</scope>
    <source>
        <strain evidence="4 5">Pla52n</strain>
    </source>
</reference>